<dbReference type="RefSeq" id="XP_005539042.1">
    <property type="nucleotide sequence ID" value="XM_005538985.1"/>
</dbReference>
<keyword evidence="6 10" id="KW-1133">Transmembrane helix</keyword>
<evidence type="ECO:0000256" key="7">
    <source>
        <dbReference type="ARBA" id="ARBA00023136"/>
    </source>
</evidence>
<dbReference type="KEGG" id="cme:CYME_CMS453C"/>
<keyword evidence="5" id="KW-0677">Repeat</keyword>
<keyword evidence="7 8" id="KW-0472">Membrane</keyword>
<evidence type="ECO:0000256" key="10">
    <source>
        <dbReference type="SAM" id="Phobius"/>
    </source>
</evidence>
<gene>
    <name evidence="11" type="ORF">CYME_CMS453C</name>
</gene>
<dbReference type="SUPFAM" id="SSF103506">
    <property type="entry name" value="Mitochondrial carrier"/>
    <property type="match status" value="1"/>
</dbReference>
<dbReference type="Proteomes" id="UP000007014">
    <property type="component" value="Chromosome 19"/>
</dbReference>
<evidence type="ECO:0000256" key="2">
    <source>
        <dbReference type="ARBA" id="ARBA00006375"/>
    </source>
</evidence>
<reference evidence="11 12" key="2">
    <citation type="journal article" date="2007" name="BMC Biol.">
        <title>A 100%-complete sequence reveals unusually simple genomic features in the hot-spring red alga Cyanidioschyzon merolae.</title>
        <authorList>
            <person name="Nozaki H."/>
            <person name="Takano H."/>
            <person name="Misumi O."/>
            <person name="Terasawa K."/>
            <person name="Matsuzaki M."/>
            <person name="Maruyama S."/>
            <person name="Nishida K."/>
            <person name="Yagisawa F."/>
            <person name="Yoshida Y."/>
            <person name="Fujiwara T."/>
            <person name="Takio S."/>
            <person name="Tamura K."/>
            <person name="Chung S.J."/>
            <person name="Nakamura S."/>
            <person name="Kuroiwa H."/>
            <person name="Tanaka K."/>
            <person name="Sato N."/>
            <person name="Kuroiwa T."/>
        </authorList>
    </citation>
    <scope>NUCLEOTIDE SEQUENCE [LARGE SCALE GENOMIC DNA]</scope>
    <source>
        <strain evidence="11 12">10D</strain>
    </source>
</reference>
<dbReference type="Gramene" id="CMS453CT">
    <property type="protein sequence ID" value="CMS453CT"/>
    <property type="gene ID" value="CMS453C"/>
</dbReference>
<evidence type="ECO:0000256" key="9">
    <source>
        <dbReference type="RuleBase" id="RU000488"/>
    </source>
</evidence>
<keyword evidence="4 8" id="KW-0812">Transmembrane</keyword>
<dbReference type="InterPro" id="IPR018108">
    <property type="entry name" value="MCP_transmembrane"/>
</dbReference>
<feature type="repeat" description="Solcar" evidence="8">
    <location>
        <begin position="303"/>
        <end position="385"/>
    </location>
</feature>
<keyword evidence="3 9" id="KW-0813">Transport</keyword>
<evidence type="ECO:0000256" key="1">
    <source>
        <dbReference type="ARBA" id="ARBA00004141"/>
    </source>
</evidence>
<evidence type="ECO:0000256" key="6">
    <source>
        <dbReference type="ARBA" id="ARBA00022989"/>
    </source>
</evidence>
<dbReference type="Pfam" id="PF00153">
    <property type="entry name" value="Mito_carr"/>
    <property type="match status" value="3"/>
</dbReference>
<dbReference type="HOGENOM" id="CLU_627569_0_0_1"/>
<dbReference type="GeneID" id="16997553"/>
<dbReference type="PROSITE" id="PS50920">
    <property type="entry name" value="SOLCAR"/>
    <property type="match status" value="3"/>
</dbReference>
<evidence type="ECO:0000256" key="5">
    <source>
        <dbReference type="ARBA" id="ARBA00022737"/>
    </source>
</evidence>
<feature type="repeat" description="Solcar" evidence="8">
    <location>
        <begin position="115"/>
        <end position="196"/>
    </location>
</feature>
<dbReference type="EMBL" id="AP006501">
    <property type="protein sequence ID" value="BAM83006.1"/>
    <property type="molecule type" value="Genomic_DNA"/>
</dbReference>
<dbReference type="Gene3D" id="1.50.40.10">
    <property type="entry name" value="Mitochondrial carrier domain"/>
    <property type="match status" value="1"/>
</dbReference>
<dbReference type="OMA" id="CHQINIA"/>
<dbReference type="OrthoDB" id="276989at2759"/>
<proteinExistence type="inferred from homology"/>
<evidence type="ECO:0000256" key="4">
    <source>
        <dbReference type="ARBA" id="ARBA00022692"/>
    </source>
</evidence>
<dbReference type="AlphaFoldDB" id="M1UX72"/>
<organism evidence="11 12">
    <name type="scientific">Cyanidioschyzon merolae (strain NIES-3377 / 10D)</name>
    <name type="common">Unicellular red alga</name>
    <dbReference type="NCBI Taxonomy" id="280699"/>
    <lineage>
        <taxon>Eukaryota</taxon>
        <taxon>Rhodophyta</taxon>
        <taxon>Bangiophyceae</taxon>
        <taxon>Cyanidiales</taxon>
        <taxon>Cyanidiaceae</taxon>
        <taxon>Cyanidioschyzon</taxon>
    </lineage>
</organism>
<dbReference type="GO" id="GO:0016020">
    <property type="term" value="C:membrane"/>
    <property type="evidence" value="ECO:0007669"/>
    <property type="project" value="UniProtKB-SubCell"/>
</dbReference>
<dbReference type="eggNOG" id="KOG0768">
    <property type="taxonomic scope" value="Eukaryota"/>
</dbReference>
<feature type="transmembrane region" description="Helical" evidence="10">
    <location>
        <begin position="361"/>
        <end position="382"/>
    </location>
</feature>
<comment type="similarity">
    <text evidence="2 9">Belongs to the mitochondrial carrier (TC 2.A.29) family.</text>
</comment>
<sequence>MGPLTRTPLLPTLRRPEHCETTARSYPCRTRMKLYSERGRNPDSTFGFTSDRCSFRKIMARTSEYDDFMNEDDVIAVCAALITATSPGTGGVYHGAPEAKLSGLVAFERLGSTLWTNRVSLAASAVARAASTVVMFPLDTLKTRLQSADTAALGPREALRKVLTQGHFYRGLGSTLFGQVPYGALTFGTYECYKQALEEWGLASRRLRWMLAAVLGDLTGSLWLTPSELIKQQLQNMHNTGTRAAQAATVWQVIGQNWRQYGIAGFYRGYSGQVARDVPFRAIQLLLFEDARERLERYRRRALTPLENLAVGAYAGCLTAAVTTPLDVIKTRLMTDRTYRHAGDALWQLLRTQPRALFRGIVPRVLYIAPSSAIFFIVYTFLQRRWDAKAAAWEKRGRDASCTPTKRNRGGSRFCAIDSKFSGRKPFSLARSMGLCA</sequence>
<evidence type="ECO:0000256" key="3">
    <source>
        <dbReference type="ARBA" id="ARBA00022448"/>
    </source>
</evidence>
<dbReference type="InterPro" id="IPR023395">
    <property type="entry name" value="MCP_dom_sf"/>
</dbReference>
<accession>M1UX72</accession>
<reference evidence="11 12" key="1">
    <citation type="journal article" date="2004" name="Nature">
        <title>Genome sequence of the ultrasmall unicellular red alga Cyanidioschyzon merolae 10D.</title>
        <authorList>
            <person name="Matsuzaki M."/>
            <person name="Misumi O."/>
            <person name="Shin-i T."/>
            <person name="Maruyama S."/>
            <person name="Takahara M."/>
            <person name="Miyagishima S."/>
            <person name="Mori T."/>
            <person name="Nishida K."/>
            <person name="Yagisawa F."/>
            <person name="Nishida K."/>
            <person name="Yoshida Y."/>
            <person name="Nishimura Y."/>
            <person name="Nakao S."/>
            <person name="Kobayashi T."/>
            <person name="Momoyama Y."/>
            <person name="Higashiyama T."/>
            <person name="Minoda A."/>
            <person name="Sano M."/>
            <person name="Nomoto H."/>
            <person name="Oishi K."/>
            <person name="Hayashi H."/>
            <person name="Ohta F."/>
            <person name="Nishizaka S."/>
            <person name="Haga S."/>
            <person name="Miura S."/>
            <person name="Morishita T."/>
            <person name="Kabeya Y."/>
            <person name="Terasawa K."/>
            <person name="Suzuki Y."/>
            <person name="Ishii Y."/>
            <person name="Asakawa S."/>
            <person name="Takano H."/>
            <person name="Ohta N."/>
            <person name="Kuroiwa H."/>
            <person name="Tanaka K."/>
            <person name="Shimizu N."/>
            <person name="Sugano S."/>
            <person name="Sato N."/>
            <person name="Nozaki H."/>
            <person name="Ogasawara N."/>
            <person name="Kohara Y."/>
            <person name="Kuroiwa T."/>
        </authorList>
    </citation>
    <scope>NUCLEOTIDE SEQUENCE [LARGE SCALE GENOMIC DNA]</scope>
    <source>
        <strain evidence="11 12">10D</strain>
    </source>
</reference>
<keyword evidence="12" id="KW-1185">Reference proteome</keyword>
<dbReference type="PANTHER" id="PTHR45667">
    <property type="entry name" value="S-ADENOSYLMETHIONINE MITOCHONDRIAL CARRIER PROTEIN"/>
    <property type="match status" value="1"/>
</dbReference>
<evidence type="ECO:0000313" key="12">
    <source>
        <dbReference type="Proteomes" id="UP000007014"/>
    </source>
</evidence>
<feature type="repeat" description="Solcar" evidence="8">
    <location>
        <begin position="204"/>
        <end position="294"/>
    </location>
</feature>
<evidence type="ECO:0000256" key="8">
    <source>
        <dbReference type="PROSITE-ProRule" id="PRU00282"/>
    </source>
</evidence>
<comment type="subcellular location">
    <subcellularLocation>
        <location evidence="1">Membrane</location>
        <topology evidence="1">Multi-pass membrane protein</topology>
    </subcellularLocation>
</comment>
<name>M1UX72_CYAM1</name>
<evidence type="ECO:0000313" key="11">
    <source>
        <dbReference type="EMBL" id="BAM83006.1"/>
    </source>
</evidence>
<protein>
    <submittedName>
        <fullName evidence="11">Similar to mitochondrial carrier protein</fullName>
    </submittedName>
</protein>